<gene>
    <name evidence="2" type="ORF">BT67DRAFT_276341</name>
</gene>
<reference evidence="2" key="1">
    <citation type="journal article" date="2023" name="Mol. Phylogenet. Evol.">
        <title>Genome-scale phylogeny and comparative genomics of the fungal order Sordariales.</title>
        <authorList>
            <person name="Hensen N."/>
            <person name="Bonometti L."/>
            <person name="Westerberg I."/>
            <person name="Brannstrom I.O."/>
            <person name="Guillou S."/>
            <person name="Cros-Aarteil S."/>
            <person name="Calhoun S."/>
            <person name="Haridas S."/>
            <person name="Kuo A."/>
            <person name="Mondo S."/>
            <person name="Pangilinan J."/>
            <person name="Riley R."/>
            <person name="LaButti K."/>
            <person name="Andreopoulos B."/>
            <person name="Lipzen A."/>
            <person name="Chen C."/>
            <person name="Yan M."/>
            <person name="Daum C."/>
            <person name="Ng V."/>
            <person name="Clum A."/>
            <person name="Steindorff A."/>
            <person name="Ohm R.A."/>
            <person name="Martin F."/>
            <person name="Silar P."/>
            <person name="Natvig D.O."/>
            <person name="Lalanne C."/>
            <person name="Gautier V."/>
            <person name="Ament-Velasquez S.L."/>
            <person name="Kruys A."/>
            <person name="Hutchinson M.I."/>
            <person name="Powell A.J."/>
            <person name="Barry K."/>
            <person name="Miller A.N."/>
            <person name="Grigoriev I.V."/>
            <person name="Debuchy R."/>
            <person name="Gladieux P."/>
            <person name="Hiltunen Thoren M."/>
            <person name="Johannesson H."/>
        </authorList>
    </citation>
    <scope>NUCLEOTIDE SEQUENCE</scope>
    <source>
        <strain evidence="2">CBS 123565</strain>
    </source>
</reference>
<accession>A0AAN6ZDV2</accession>
<comment type="caution">
    <text evidence="2">The sequence shown here is derived from an EMBL/GenBank/DDBJ whole genome shotgun (WGS) entry which is preliminary data.</text>
</comment>
<evidence type="ECO:0000256" key="1">
    <source>
        <dbReference type="SAM" id="MobiDB-lite"/>
    </source>
</evidence>
<name>A0AAN6ZDV2_9PEZI</name>
<dbReference type="AlphaFoldDB" id="A0AAN6ZDV2"/>
<dbReference type="EMBL" id="MU853406">
    <property type="protein sequence ID" value="KAK4135440.1"/>
    <property type="molecule type" value="Genomic_DNA"/>
</dbReference>
<keyword evidence="3" id="KW-1185">Reference proteome</keyword>
<protein>
    <submittedName>
        <fullName evidence="2">Uncharacterized protein</fullName>
    </submittedName>
</protein>
<proteinExistence type="predicted"/>
<feature type="region of interest" description="Disordered" evidence="1">
    <location>
        <begin position="128"/>
        <end position="178"/>
    </location>
</feature>
<sequence length="178" mass="20615">MGLPPPQDGQGMTVTKSPTPAAALRGKWSVARIHPDWPWRPRENIYMYISKQPGYETRHNPRPDQLKNIINLCVGRALRGYLCHRKPRQTNYSQGNPKNSRPIHPSILREVLSPLSPRWPPYLVQEAEQMGQDKTRPAKTQAWKAANSISNKVSETKRRREKGKKEKRDKDRRHEAIK</sequence>
<feature type="region of interest" description="Disordered" evidence="1">
    <location>
        <begin position="1"/>
        <end position="20"/>
    </location>
</feature>
<dbReference type="Proteomes" id="UP001304895">
    <property type="component" value="Unassembled WGS sequence"/>
</dbReference>
<evidence type="ECO:0000313" key="2">
    <source>
        <dbReference type="EMBL" id="KAK4135440.1"/>
    </source>
</evidence>
<feature type="compositionally biased region" description="Basic and acidic residues" evidence="1">
    <location>
        <begin position="154"/>
        <end position="178"/>
    </location>
</feature>
<evidence type="ECO:0000313" key="3">
    <source>
        <dbReference type="Proteomes" id="UP001304895"/>
    </source>
</evidence>
<organism evidence="2 3">
    <name type="scientific">Trichocladium antarcticum</name>
    <dbReference type="NCBI Taxonomy" id="1450529"/>
    <lineage>
        <taxon>Eukaryota</taxon>
        <taxon>Fungi</taxon>
        <taxon>Dikarya</taxon>
        <taxon>Ascomycota</taxon>
        <taxon>Pezizomycotina</taxon>
        <taxon>Sordariomycetes</taxon>
        <taxon>Sordariomycetidae</taxon>
        <taxon>Sordariales</taxon>
        <taxon>Chaetomiaceae</taxon>
        <taxon>Trichocladium</taxon>
    </lineage>
</organism>
<reference evidence="2" key="2">
    <citation type="submission" date="2023-05" db="EMBL/GenBank/DDBJ databases">
        <authorList>
            <consortium name="Lawrence Berkeley National Laboratory"/>
            <person name="Steindorff A."/>
            <person name="Hensen N."/>
            <person name="Bonometti L."/>
            <person name="Westerberg I."/>
            <person name="Brannstrom I.O."/>
            <person name="Guillou S."/>
            <person name="Cros-Aarteil S."/>
            <person name="Calhoun S."/>
            <person name="Haridas S."/>
            <person name="Kuo A."/>
            <person name="Mondo S."/>
            <person name="Pangilinan J."/>
            <person name="Riley R."/>
            <person name="Labutti K."/>
            <person name="Andreopoulos B."/>
            <person name="Lipzen A."/>
            <person name="Chen C."/>
            <person name="Yanf M."/>
            <person name="Daum C."/>
            <person name="Ng V."/>
            <person name="Clum A."/>
            <person name="Ohm R."/>
            <person name="Martin F."/>
            <person name="Silar P."/>
            <person name="Natvig D."/>
            <person name="Lalanne C."/>
            <person name="Gautier V."/>
            <person name="Ament-Velasquez S.L."/>
            <person name="Kruys A."/>
            <person name="Hutchinson M.I."/>
            <person name="Powell A.J."/>
            <person name="Barry K."/>
            <person name="Miller A.N."/>
            <person name="Grigoriev I.V."/>
            <person name="Debuchy R."/>
            <person name="Gladieux P."/>
            <person name="Thoren M.H."/>
            <person name="Johannesson H."/>
        </authorList>
    </citation>
    <scope>NUCLEOTIDE SEQUENCE</scope>
    <source>
        <strain evidence="2">CBS 123565</strain>
    </source>
</reference>